<dbReference type="PANTHER" id="PTHR43877:SF1">
    <property type="entry name" value="ACETYLTRANSFERASE"/>
    <property type="match status" value="1"/>
</dbReference>
<comment type="caution">
    <text evidence="4">The sequence shown here is derived from an EMBL/GenBank/DDBJ whole genome shotgun (WGS) entry which is preliminary data.</text>
</comment>
<proteinExistence type="predicted"/>
<evidence type="ECO:0000256" key="2">
    <source>
        <dbReference type="ARBA" id="ARBA00023315"/>
    </source>
</evidence>
<dbReference type="InterPro" id="IPR000182">
    <property type="entry name" value="GNAT_dom"/>
</dbReference>
<dbReference type="EMBL" id="BOMW01000002">
    <property type="protein sequence ID" value="GIF02535.1"/>
    <property type="molecule type" value="Genomic_DNA"/>
</dbReference>
<dbReference type="Gene3D" id="3.40.630.30">
    <property type="match status" value="1"/>
</dbReference>
<dbReference type="InterPro" id="IPR016181">
    <property type="entry name" value="Acyl_CoA_acyltransferase"/>
</dbReference>
<evidence type="ECO:0000313" key="5">
    <source>
        <dbReference type="Proteomes" id="UP000629619"/>
    </source>
</evidence>
<keyword evidence="1" id="KW-0808">Transferase</keyword>
<dbReference type="PANTHER" id="PTHR43877">
    <property type="entry name" value="AMINOALKYLPHOSPHONATE N-ACETYLTRANSFERASE-RELATED-RELATED"/>
    <property type="match status" value="1"/>
</dbReference>
<reference evidence="4" key="1">
    <citation type="submission" date="2021-01" db="EMBL/GenBank/DDBJ databases">
        <title>Whole genome shotgun sequence of Actinoplanes siamensis NBRC 109076.</title>
        <authorList>
            <person name="Komaki H."/>
            <person name="Tamura T."/>
        </authorList>
    </citation>
    <scope>NUCLEOTIDE SEQUENCE</scope>
    <source>
        <strain evidence="4">NBRC 109076</strain>
    </source>
</reference>
<evidence type="ECO:0000256" key="1">
    <source>
        <dbReference type="ARBA" id="ARBA00022679"/>
    </source>
</evidence>
<feature type="domain" description="N-acetyltransferase" evidence="3">
    <location>
        <begin position="3"/>
        <end position="176"/>
    </location>
</feature>
<dbReference type="PROSITE" id="PS51186">
    <property type="entry name" value="GNAT"/>
    <property type="match status" value="1"/>
</dbReference>
<gene>
    <name evidence="4" type="ORF">Asi03nite_00730</name>
</gene>
<name>A0A919N0G4_9ACTN</name>
<keyword evidence="5" id="KW-1185">Reference proteome</keyword>
<sequence>MTLTHRLATRADLPELRALIEAAIAELQKGFLDDEQIASSRAIMGLDTALIDDGTYFVVEAEGRIAGCGGWSRRATLYGGDHSAGRDAALLDPARDAAKVRAMYTHPDFTRRGIGRLVLALSESAAAAEGFRMLELMATLSGEPLYRAAGFVPVERLADGAGGAPVPLVRMRKPVTVGTSAR</sequence>
<organism evidence="4 5">
    <name type="scientific">Actinoplanes siamensis</name>
    <dbReference type="NCBI Taxonomy" id="1223317"/>
    <lineage>
        <taxon>Bacteria</taxon>
        <taxon>Bacillati</taxon>
        <taxon>Actinomycetota</taxon>
        <taxon>Actinomycetes</taxon>
        <taxon>Micromonosporales</taxon>
        <taxon>Micromonosporaceae</taxon>
        <taxon>Actinoplanes</taxon>
    </lineage>
</organism>
<dbReference type="Proteomes" id="UP000629619">
    <property type="component" value="Unassembled WGS sequence"/>
</dbReference>
<dbReference type="SUPFAM" id="SSF55729">
    <property type="entry name" value="Acyl-CoA N-acyltransferases (Nat)"/>
    <property type="match status" value="1"/>
</dbReference>
<dbReference type="Pfam" id="PF13508">
    <property type="entry name" value="Acetyltransf_7"/>
    <property type="match status" value="1"/>
</dbReference>
<dbReference type="InterPro" id="IPR050832">
    <property type="entry name" value="Bact_Acetyltransf"/>
</dbReference>
<evidence type="ECO:0000259" key="3">
    <source>
        <dbReference type="PROSITE" id="PS51186"/>
    </source>
</evidence>
<protein>
    <submittedName>
        <fullName evidence="4">Acetyltransferase</fullName>
    </submittedName>
</protein>
<dbReference type="GO" id="GO:0016747">
    <property type="term" value="F:acyltransferase activity, transferring groups other than amino-acyl groups"/>
    <property type="evidence" value="ECO:0007669"/>
    <property type="project" value="InterPro"/>
</dbReference>
<accession>A0A919N0G4</accession>
<keyword evidence="2" id="KW-0012">Acyltransferase</keyword>
<dbReference type="AlphaFoldDB" id="A0A919N0G4"/>
<dbReference type="CDD" id="cd04301">
    <property type="entry name" value="NAT_SF"/>
    <property type="match status" value="1"/>
</dbReference>
<dbReference type="RefSeq" id="WP_203676045.1">
    <property type="nucleotide sequence ID" value="NZ_BOMW01000002.1"/>
</dbReference>
<evidence type="ECO:0000313" key="4">
    <source>
        <dbReference type="EMBL" id="GIF02535.1"/>
    </source>
</evidence>